<sequence length="137" mass="16065">MHDHTLPTAYQSETDYRKIPRQYLNTQIPRGRSIVKWAPFATLPEQFEAIKQFEANQLKIDRPDLSEDQINELNQMLLHLKIAHNAFSKIHYWRAGHIHTIQGYIASIDTLTNELVLTNERRTDRLVIGLNELYAIE</sequence>
<evidence type="ECO:0000313" key="1">
    <source>
        <dbReference type="EMBL" id="QQM97542.1"/>
    </source>
</evidence>
<dbReference type="Proteomes" id="UP000595859">
    <property type="component" value="Chromosome"/>
</dbReference>
<evidence type="ECO:0000313" key="2">
    <source>
        <dbReference type="Proteomes" id="UP000595859"/>
    </source>
</evidence>
<dbReference type="InterPro" id="IPR014962">
    <property type="entry name" value="YolD"/>
</dbReference>
<protein>
    <submittedName>
        <fullName evidence="1">YolD-like family protein</fullName>
    </submittedName>
</protein>
<proteinExistence type="predicted"/>
<reference evidence="1 2" key="1">
    <citation type="submission" date="2020-12" db="EMBL/GenBank/DDBJ databases">
        <title>Whole genome sequencing and de novo assembly of Staphylococcus pseudintermedius: a novel pangenome approach to unravel pathogenesis of canine pyoderma.</title>
        <authorList>
            <person name="Ferrer L."/>
            <person name="Perez D."/>
            <person name="Fonticoba R."/>
            <person name="Vines J."/>
            <person name="Fabregas N."/>
            <person name="Madronero S."/>
            <person name="Meroni G."/>
            <person name="Martino P."/>
            <person name="Martinez S."/>
            <person name="Cusco A."/>
            <person name="Migura L."/>
            <person name="Francino O."/>
        </authorList>
    </citation>
    <scope>NUCLEOTIDE SEQUENCE [LARGE SCALE GENOMIC DNA]</scope>
    <source>
        <strain evidence="1 2">HSP080</strain>
    </source>
</reference>
<dbReference type="RefSeq" id="WP_200360517.1">
    <property type="nucleotide sequence ID" value="NZ_CP066884.1"/>
</dbReference>
<dbReference type="AlphaFoldDB" id="A0A7T7SVV1"/>
<dbReference type="Pfam" id="PF08863">
    <property type="entry name" value="YolD"/>
    <property type="match status" value="1"/>
</dbReference>
<gene>
    <name evidence="1" type="ORF">JGZ15_08540</name>
</gene>
<dbReference type="PANTHER" id="PTHR40051:SF1">
    <property type="entry name" value="YOLD-LIKE FAMILY PROTEIN"/>
    <property type="match status" value="1"/>
</dbReference>
<accession>A0A7T7SVV1</accession>
<name>A0A7T7SVV1_STAPS</name>
<dbReference type="EMBL" id="CP066884">
    <property type="protein sequence ID" value="QQM97542.1"/>
    <property type="molecule type" value="Genomic_DNA"/>
</dbReference>
<dbReference type="PANTHER" id="PTHR40051">
    <property type="entry name" value="IG HYPOTHETICAL 15966"/>
    <property type="match status" value="1"/>
</dbReference>
<organism evidence="1 2">
    <name type="scientific">Staphylococcus pseudintermedius</name>
    <dbReference type="NCBI Taxonomy" id="283734"/>
    <lineage>
        <taxon>Bacteria</taxon>
        <taxon>Bacillati</taxon>
        <taxon>Bacillota</taxon>
        <taxon>Bacilli</taxon>
        <taxon>Bacillales</taxon>
        <taxon>Staphylococcaceae</taxon>
        <taxon>Staphylococcus</taxon>
        <taxon>Staphylococcus intermedius group</taxon>
    </lineage>
</organism>